<dbReference type="CDD" id="cd00829">
    <property type="entry name" value="SCP-x_thiolase"/>
    <property type="match status" value="1"/>
</dbReference>
<reference evidence="3 4" key="1">
    <citation type="submission" date="2014-12" db="EMBL/GenBank/DDBJ databases">
        <title>16Stimator: statistical estimation of ribosomal gene copy numbers from draft genome assemblies.</title>
        <authorList>
            <person name="Perisin M.A."/>
            <person name="Vetter M."/>
            <person name="Gilbert J.A."/>
            <person name="Bergelson J."/>
        </authorList>
    </citation>
    <scope>NUCLEOTIDE SEQUENCE [LARGE SCALE GENOMIC DNA]</scope>
    <source>
        <strain evidence="3 4">MEDvA23</strain>
    </source>
</reference>
<evidence type="ECO:0000259" key="1">
    <source>
        <dbReference type="Pfam" id="PF00108"/>
    </source>
</evidence>
<dbReference type="Pfam" id="PF22691">
    <property type="entry name" value="Thiolase_C_1"/>
    <property type="match status" value="1"/>
</dbReference>
<dbReference type="InterPro" id="IPR055140">
    <property type="entry name" value="Thiolase_C_2"/>
</dbReference>
<sequence length="384" mass="39787">MTRASSLLGERAVYVVGIGLHPYGFPSETPYVQLGLHAVREALADAGMHWPQVRSAVVGTAALGMAAGRVMLRHLGSTGLEVLQVENASASGSTAFRIACLQVASGEHDVVLAMGVDKFGDGRRAVLKDGLTPLSPTANVPLVKFALLARRCMRDYGLTIEDMARVAVKNHGNAARNPYAQFRKPRTMAQVLASALVAGDLTAMQCCPRGEGAAAVIVVSEDALRRLGVPRERAVRVLSSVASSEALPANDAPALVELVRTSSAAALAQAGIGAKELDIVELHDAFTIEELLYTEAVGVCDAGEGALYVARGDADIGGRCAINPSGGLIGMGHPLGPTGIGQVAEIARQLRGEADGRQHPGARLALAHMIGLGSVAVAHVLARA</sequence>
<accession>A0A0D0MWP3</accession>
<dbReference type="EMBL" id="JXQQ01000010">
    <property type="protein sequence ID" value="KIQ35339.1"/>
    <property type="molecule type" value="Genomic_DNA"/>
</dbReference>
<feature type="domain" description="Thiolase C-terminal" evidence="2">
    <location>
        <begin position="254"/>
        <end position="381"/>
    </location>
</feature>
<dbReference type="PIRSF" id="PIRSF000429">
    <property type="entry name" value="Ac-CoA_Ac_transf"/>
    <property type="match status" value="1"/>
</dbReference>
<evidence type="ECO:0000313" key="4">
    <source>
        <dbReference type="Proteomes" id="UP000032067"/>
    </source>
</evidence>
<feature type="domain" description="Thiolase N-terminal" evidence="1">
    <location>
        <begin position="25"/>
        <end position="184"/>
    </location>
</feature>
<name>A0A0D0MWP3_VARPD</name>
<dbReference type="RefSeq" id="WP_042577753.1">
    <property type="nucleotide sequence ID" value="NZ_JXQQ01000010.1"/>
</dbReference>
<comment type="caution">
    <text evidence="3">The sequence shown here is derived from an EMBL/GenBank/DDBJ whole genome shotgun (WGS) entry which is preliminary data.</text>
</comment>
<gene>
    <name evidence="3" type="ORF">RT97_05500</name>
</gene>
<dbReference type="SUPFAM" id="SSF53901">
    <property type="entry name" value="Thiolase-like"/>
    <property type="match status" value="2"/>
</dbReference>
<protein>
    <submittedName>
        <fullName evidence="3">Thiolase</fullName>
    </submittedName>
</protein>
<dbReference type="InterPro" id="IPR016039">
    <property type="entry name" value="Thiolase-like"/>
</dbReference>
<dbReference type="Pfam" id="PF00108">
    <property type="entry name" value="Thiolase_N"/>
    <property type="match status" value="1"/>
</dbReference>
<evidence type="ECO:0000313" key="3">
    <source>
        <dbReference type="EMBL" id="KIQ35339.1"/>
    </source>
</evidence>
<dbReference type="InterPro" id="IPR002155">
    <property type="entry name" value="Thiolase"/>
</dbReference>
<dbReference type="GO" id="GO:0003988">
    <property type="term" value="F:acetyl-CoA C-acyltransferase activity"/>
    <property type="evidence" value="ECO:0007669"/>
    <property type="project" value="UniProtKB-ARBA"/>
</dbReference>
<organism evidence="3 4">
    <name type="scientific">Variovorax paradoxus</name>
    <dbReference type="NCBI Taxonomy" id="34073"/>
    <lineage>
        <taxon>Bacteria</taxon>
        <taxon>Pseudomonadati</taxon>
        <taxon>Pseudomonadota</taxon>
        <taxon>Betaproteobacteria</taxon>
        <taxon>Burkholderiales</taxon>
        <taxon>Comamonadaceae</taxon>
        <taxon>Variovorax</taxon>
    </lineage>
</organism>
<dbReference type="OrthoDB" id="9785768at2"/>
<proteinExistence type="predicted"/>
<evidence type="ECO:0000259" key="2">
    <source>
        <dbReference type="Pfam" id="PF22691"/>
    </source>
</evidence>
<dbReference type="PANTHER" id="PTHR42870:SF1">
    <property type="entry name" value="NON-SPECIFIC LIPID-TRANSFER PROTEIN-LIKE 2"/>
    <property type="match status" value="1"/>
</dbReference>
<dbReference type="PANTHER" id="PTHR42870">
    <property type="entry name" value="ACETYL-COA C-ACETYLTRANSFERASE"/>
    <property type="match status" value="1"/>
</dbReference>
<dbReference type="Proteomes" id="UP000032067">
    <property type="component" value="Unassembled WGS sequence"/>
</dbReference>
<dbReference type="InterPro" id="IPR020616">
    <property type="entry name" value="Thiolase_N"/>
</dbReference>
<dbReference type="Gene3D" id="3.40.47.10">
    <property type="match status" value="1"/>
</dbReference>
<dbReference type="AlphaFoldDB" id="A0A0D0MWP3"/>